<evidence type="ECO:0000256" key="1">
    <source>
        <dbReference type="ARBA" id="ARBA00005854"/>
    </source>
</evidence>
<evidence type="ECO:0000259" key="6">
    <source>
        <dbReference type="Pfam" id="PF02826"/>
    </source>
</evidence>
<evidence type="ECO:0000256" key="4">
    <source>
        <dbReference type="RuleBase" id="RU003719"/>
    </source>
</evidence>
<keyword evidence="3" id="KW-0520">NAD</keyword>
<dbReference type="SUPFAM" id="SSF51735">
    <property type="entry name" value="NAD(P)-binding Rossmann-fold domains"/>
    <property type="match status" value="1"/>
</dbReference>
<dbReference type="Pfam" id="PF00389">
    <property type="entry name" value="2-Hacid_dh"/>
    <property type="match status" value="1"/>
</dbReference>
<dbReference type="GO" id="GO:0051287">
    <property type="term" value="F:NAD binding"/>
    <property type="evidence" value="ECO:0007669"/>
    <property type="project" value="InterPro"/>
</dbReference>
<dbReference type="PANTHER" id="PTHR42789">
    <property type="entry name" value="D-ISOMER SPECIFIC 2-HYDROXYACID DEHYDROGENASE FAMILY PROTEIN (AFU_ORTHOLOGUE AFUA_6G10090)"/>
    <property type="match status" value="1"/>
</dbReference>
<sequence length="325" mass="35567">MDKMDVFIADKIPEEALQILKKSGLTFEMYQGEELIDKKTLMDKVSDVKYLITPLSTQVDKEVIDAAPELKLIANFGAGTNNIDLEYAAAKEIPVTNTPYVSAVSTAEVTVALILALKHRVVEGDSLMRTTGFNGWAPLFFLGHQLAGKTVGIIGLGQIGREVARRLHAFDIQILYTQRKQAPVDVETELGAKYVSKDELLKSADIVTLHIPATKDTFHYLGEREFKLMKNSAVLVNAARGQVIDEKLLPEMLAEKEIAGAALDVYEKEPAVSDELKHLSNVILTPHVGNATVEARDAMAQIVAQNVSLVAQGQSAKYIVNAVKK</sequence>
<dbReference type="Gene3D" id="3.40.50.720">
    <property type="entry name" value="NAD(P)-binding Rossmann-like Domain"/>
    <property type="match status" value="2"/>
</dbReference>
<feature type="domain" description="D-isomer specific 2-hydroxyacid dehydrogenase catalytic" evidence="5">
    <location>
        <begin position="6"/>
        <end position="321"/>
    </location>
</feature>
<accession>A0A0R2JV29</accession>
<keyword evidence="2 4" id="KW-0560">Oxidoreductase</keyword>
<dbReference type="EMBL" id="JQBK01000099">
    <property type="protein sequence ID" value="KRN80944.1"/>
    <property type="molecule type" value="Genomic_DNA"/>
</dbReference>
<dbReference type="Proteomes" id="UP000051491">
    <property type="component" value="Unassembled WGS sequence"/>
</dbReference>
<dbReference type="PROSITE" id="PS00671">
    <property type="entry name" value="D_2_HYDROXYACID_DH_3"/>
    <property type="match status" value="1"/>
</dbReference>
<name>A0A0R2JV29_9LACO</name>
<evidence type="ECO:0000259" key="5">
    <source>
        <dbReference type="Pfam" id="PF00389"/>
    </source>
</evidence>
<comment type="caution">
    <text evidence="7">The sequence shown here is derived from an EMBL/GenBank/DDBJ whole genome shotgun (WGS) entry which is preliminary data.</text>
</comment>
<dbReference type="FunFam" id="3.40.50.720:FF:000203">
    <property type="entry name" value="D-3-phosphoglycerate dehydrogenase (SerA)"/>
    <property type="match status" value="1"/>
</dbReference>
<dbReference type="AlphaFoldDB" id="A0A0R2JV29"/>
<organism evidence="7 8">
    <name type="scientific">Ligilactobacillus acidipiscis</name>
    <dbReference type="NCBI Taxonomy" id="89059"/>
    <lineage>
        <taxon>Bacteria</taxon>
        <taxon>Bacillati</taxon>
        <taxon>Bacillota</taxon>
        <taxon>Bacilli</taxon>
        <taxon>Lactobacillales</taxon>
        <taxon>Lactobacillaceae</taxon>
        <taxon>Ligilactobacillus</taxon>
    </lineage>
</organism>
<dbReference type="InterPro" id="IPR006139">
    <property type="entry name" value="D-isomer_2_OHA_DH_cat_dom"/>
</dbReference>
<evidence type="ECO:0000313" key="7">
    <source>
        <dbReference type="EMBL" id="KRN80944.1"/>
    </source>
</evidence>
<dbReference type="Pfam" id="PF02826">
    <property type="entry name" value="2-Hacid_dh_C"/>
    <property type="match status" value="1"/>
</dbReference>
<dbReference type="InterPro" id="IPR036291">
    <property type="entry name" value="NAD(P)-bd_dom_sf"/>
</dbReference>
<dbReference type="SUPFAM" id="SSF52283">
    <property type="entry name" value="Formate/glycerate dehydrogenase catalytic domain-like"/>
    <property type="match status" value="1"/>
</dbReference>
<dbReference type="InterPro" id="IPR050857">
    <property type="entry name" value="D-2-hydroxyacid_DH"/>
</dbReference>
<evidence type="ECO:0000256" key="3">
    <source>
        <dbReference type="ARBA" id="ARBA00023027"/>
    </source>
</evidence>
<dbReference type="GO" id="GO:0016616">
    <property type="term" value="F:oxidoreductase activity, acting on the CH-OH group of donors, NAD or NADP as acceptor"/>
    <property type="evidence" value="ECO:0007669"/>
    <property type="project" value="InterPro"/>
</dbReference>
<dbReference type="InterPro" id="IPR006140">
    <property type="entry name" value="D-isomer_DH_NAD-bd"/>
</dbReference>
<dbReference type="PATRIC" id="fig|89059.3.peg.2396"/>
<reference evidence="7 8" key="1">
    <citation type="journal article" date="2015" name="Genome Announc.">
        <title>Expanding the biotechnology potential of lactobacilli through comparative genomics of 213 strains and associated genera.</title>
        <authorList>
            <person name="Sun Z."/>
            <person name="Harris H.M."/>
            <person name="McCann A."/>
            <person name="Guo C."/>
            <person name="Argimon S."/>
            <person name="Zhang W."/>
            <person name="Yang X."/>
            <person name="Jeffery I.B."/>
            <person name="Cooney J.C."/>
            <person name="Kagawa T.F."/>
            <person name="Liu W."/>
            <person name="Song Y."/>
            <person name="Salvetti E."/>
            <person name="Wrobel A."/>
            <person name="Rasinkangas P."/>
            <person name="Parkhill J."/>
            <person name="Rea M.C."/>
            <person name="O'Sullivan O."/>
            <person name="Ritari J."/>
            <person name="Douillard F.P."/>
            <person name="Paul Ross R."/>
            <person name="Yang R."/>
            <person name="Briner A.E."/>
            <person name="Felis G.E."/>
            <person name="de Vos W.M."/>
            <person name="Barrangou R."/>
            <person name="Klaenhammer T.R."/>
            <person name="Caufield P.W."/>
            <person name="Cui Y."/>
            <person name="Zhang H."/>
            <person name="O'Toole P.W."/>
        </authorList>
    </citation>
    <scope>NUCLEOTIDE SEQUENCE [LARGE SCALE GENOMIC DNA]</scope>
    <source>
        <strain evidence="7 8">DSM 15353</strain>
    </source>
</reference>
<dbReference type="STRING" id="89059.LAC1533_0124"/>
<evidence type="ECO:0000313" key="8">
    <source>
        <dbReference type="Proteomes" id="UP000051491"/>
    </source>
</evidence>
<gene>
    <name evidence="7" type="ORF">IV43_GL002274</name>
</gene>
<protein>
    <submittedName>
        <fullName evidence="7">Glyoxylate reductase</fullName>
    </submittedName>
</protein>
<dbReference type="InterPro" id="IPR029753">
    <property type="entry name" value="D-isomer_DH_CS"/>
</dbReference>
<comment type="similarity">
    <text evidence="1 4">Belongs to the D-isomer specific 2-hydroxyacid dehydrogenase family.</text>
</comment>
<dbReference type="PANTHER" id="PTHR42789:SF1">
    <property type="entry name" value="D-ISOMER SPECIFIC 2-HYDROXYACID DEHYDROGENASE FAMILY PROTEIN (AFU_ORTHOLOGUE AFUA_6G10090)"/>
    <property type="match status" value="1"/>
</dbReference>
<evidence type="ECO:0000256" key="2">
    <source>
        <dbReference type="ARBA" id="ARBA00023002"/>
    </source>
</evidence>
<proteinExistence type="inferred from homology"/>
<feature type="domain" description="D-isomer specific 2-hydroxyacid dehydrogenase NAD-binding" evidence="6">
    <location>
        <begin position="111"/>
        <end position="289"/>
    </location>
</feature>